<feature type="transmembrane region" description="Helical" evidence="2">
    <location>
        <begin position="45"/>
        <end position="65"/>
    </location>
</feature>
<dbReference type="AlphaFoldDB" id="M0DLD4"/>
<comment type="caution">
    <text evidence="3">The sequence shown here is derived from an EMBL/GenBank/DDBJ whole genome shotgun (WGS) entry which is preliminary data.</text>
</comment>
<dbReference type="InterPro" id="IPR055693">
    <property type="entry name" value="DUF7269"/>
</dbReference>
<gene>
    <name evidence="3" type="ORF">C471_15882</name>
</gene>
<organism evidence="3 4">
    <name type="scientific">Halorubrum saccharovorum DSM 1137</name>
    <dbReference type="NCBI Taxonomy" id="1227484"/>
    <lineage>
        <taxon>Archaea</taxon>
        <taxon>Methanobacteriati</taxon>
        <taxon>Methanobacteriota</taxon>
        <taxon>Stenosarchaea group</taxon>
        <taxon>Halobacteria</taxon>
        <taxon>Halobacteriales</taxon>
        <taxon>Haloferacaceae</taxon>
        <taxon>Halorubrum</taxon>
    </lineage>
</organism>
<dbReference type="STRING" id="1227484.C471_15882"/>
<evidence type="ECO:0000256" key="1">
    <source>
        <dbReference type="SAM" id="MobiDB-lite"/>
    </source>
</evidence>
<keyword evidence="2" id="KW-0812">Transmembrane</keyword>
<evidence type="ECO:0000256" key="2">
    <source>
        <dbReference type="SAM" id="Phobius"/>
    </source>
</evidence>
<feature type="region of interest" description="Disordered" evidence="1">
    <location>
        <begin position="72"/>
        <end position="100"/>
    </location>
</feature>
<evidence type="ECO:0000313" key="4">
    <source>
        <dbReference type="Proteomes" id="UP000011514"/>
    </source>
</evidence>
<sequence>MVRVVASLAGTALIGFAAVLLFAPQEVESVVSITAIAQSPAIADEMVRGGLFAALGVGCALWVLLTRPAWADRQSAPSSPDDEELPRFEALRSNPPEVADTTPVVGASFDNNVETLVAATGSDQTDSIRTQLRSLTADALVTVDGLSQQEAQTRLDEGTWTDDTVAAAYLADREATLSRRQRLVAWLRPSRTKRRRIERTTNAIAARFDTGSDQLATGEPS</sequence>
<dbReference type="Pfam" id="PF23933">
    <property type="entry name" value="DUF7269"/>
    <property type="match status" value="1"/>
</dbReference>
<keyword evidence="2" id="KW-1133">Transmembrane helix</keyword>
<dbReference type="eggNOG" id="arCOG06437">
    <property type="taxonomic scope" value="Archaea"/>
</dbReference>
<dbReference type="Proteomes" id="UP000011514">
    <property type="component" value="Unassembled WGS sequence"/>
</dbReference>
<reference evidence="3 4" key="1">
    <citation type="journal article" date="2014" name="PLoS Genet.">
        <title>Phylogenetically driven sequencing of extremely halophilic archaea reveals strategies for static and dynamic osmo-response.</title>
        <authorList>
            <person name="Becker E.A."/>
            <person name="Seitzer P.M."/>
            <person name="Tritt A."/>
            <person name="Larsen D."/>
            <person name="Krusor M."/>
            <person name="Yao A.I."/>
            <person name="Wu D."/>
            <person name="Madern D."/>
            <person name="Eisen J.A."/>
            <person name="Darling A.E."/>
            <person name="Facciotti M.T."/>
        </authorList>
    </citation>
    <scope>NUCLEOTIDE SEQUENCE [LARGE SCALE GENOMIC DNA]</scope>
    <source>
        <strain evidence="3 4">DSM 1137</strain>
    </source>
</reference>
<dbReference type="EMBL" id="AOJE01000070">
    <property type="protein sequence ID" value="ELZ36300.1"/>
    <property type="molecule type" value="Genomic_DNA"/>
</dbReference>
<keyword evidence="4" id="KW-1185">Reference proteome</keyword>
<accession>M0DLD4</accession>
<proteinExistence type="predicted"/>
<name>M0DLD4_9EURY</name>
<keyword evidence="2" id="KW-0472">Membrane</keyword>
<evidence type="ECO:0000313" key="3">
    <source>
        <dbReference type="EMBL" id="ELZ36300.1"/>
    </source>
</evidence>
<protein>
    <submittedName>
        <fullName evidence="3">Uncharacterized protein</fullName>
    </submittedName>
</protein>